<dbReference type="CDD" id="cd01189">
    <property type="entry name" value="INT_ICEBs1_C_like"/>
    <property type="match status" value="1"/>
</dbReference>
<dbReference type="InterPro" id="IPR044068">
    <property type="entry name" value="CB"/>
</dbReference>
<dbReference type="InterPro" id="IPR011010">
    <property type="entry name" value="DNA_brk_join_enz"/>
</dbReference>
<evidence type="ECO:0000313" key="8">
    <source>
        <dbReference type="EMBL" id="OUA02924.1"/>
    </source>
</evidence>
<keyword evidence="3 5" id="KW-0238">DNA-binding</keyword>
<dbReference type="PANTHER" id="PTHR30349:SF64">
    <property type="entry name" value="PROPHAGE INTEGRASE INTD-RELATED"/>
    <property type="match status" value="1"/>
</dbReference>
<dbReference type="Pfam" id="PF14657">
    <property type="entry name" value="Arm-DNA-bind_4"/>
    <property type="match status" value="1"/>
</dbReference>
<dbReference type="InterPro" id="IPR028259">
    <property type="entry name" value="AP2-like_int_N"/>
</dbReference>
<dbReference type="InterPro" id="IPR013762">
    <property type="entry name" value="Integrase-like_cat_sf"/>
</dbReference>
<evidence type="ECO:0000256" key="1">
    <source>
        <dbReference type="ARBA" id="ARBA00008857"/>
    </source>
</evidence>
<dbReference type="GO" id="GO:0003677">
    <property type="term" value="F:DNA binding"/>
    <property type="evidence" value="ECO:0007669"/>
    <property type="project" value="UniProtKB-UniRule"/>
</dbReference>
<dbReference type="RefSeq" id="WP_053512281.1">
    <property type="nucleotide sequence ID" value="NZ_CAKJXA010000038.1"/>
</dbReference>
<protein>
    <submittedName>
        <fullName evidence="8">Site-specific integrase</fullName>
    </submittedName>
</protein>
<feature type="domain" description="Core-binding (CB)" evidence="7">
    <location>
        <begin position="64"/>
        <end position="147"/>
    </location>
</feature>
<dbReference type="Gene3D" id="1.10.443.10">
    <property type="entry name" value="Intergrase catalytic core"/>
    <property type="match status" value="1"/>
</dbReference>
<dbReference type="InterPro" id="IPR004107">
    <property type="entry name" value="Integrase_SAM-like_N"/>
</dbReference>
<dbReference type="Pfam" id="PF00589">
    <property type="entry name" value="Phage_integrase"/>
    <property type="match status" value="1"/>
</dbReference>
<evidence type="ECO:0000256" key="3">
    <source>
        <dbReference type="ARBA" id="ARBA00023125"/>
    </source>
</evidence>
<evidence type="ECO:0000256" key="4">
    <source>
        <dbReference type="ARBA" id="ARBA00023172"/>
    </source>
</evidence>
<name>A0A9X6Q382_BACTU</name>
<feature type="domain" description="Tyr recombinase" evidence="6">
    <location>
        <begin position="168"/>
        <end position="367"/>
    </location>
</feature>
<accession>A0A9X6Q382</accession>
<comment type="similarity">
    <text evidence="1">Belongs to the 'phage' integrase family.</text>
</comment>
<dbReference type="Proteomes" id="UP000194551">
    <property type="component" value="Unassembled WGS sequence"/>
</dbReference>
<dbReference type="PROSITE" id="PS51898">
    <property type="entry name" value="TYR_RECOMBINASE"/>
    <property type="match status" value="1"/>
</dbReference>
<reference evidence="8 9" key="1">
    <citation type="submission" date="2016-10" db="EMBL/GenBank/DDBJ databases">
        <title>Comparative genomics of Bacillus thuringiensis reveals a path to pathogens against multiple invertebrate hosts.</title>
        <authorList>
            <person name="Zheng J."/>
            <person name="Gao Q."/>
            <person name="Liu H."/>
            <person name="Peng D."/>
            <person name="Ruan L."/>
            <person name="Sun M."/>
        </authorList>
    </citation>
    <scope>NUCLEOTIDE SEQUENCE [LARGE SCALE GENOMIC DNA]</scope>
    <source>
        <strain evidence="8">HD5</strain>
    </source>
</reference>
<dbReference type="Gene3D" id="1.10.150.130">
    <property type="match status" value="1"/>
</dbReference>
<dbReference type="GO" id="GO:0006310">
    <property type="term" value="P:DNA recombination"/>
    <property type="evidence" value="ECO:0007669"/>
    <property type="project" value="UniProtKB-KW"/>
</dbReference>
<dbReference type="GO" id="GO:0015074">
    <property type="term" value="P:DNA integration"/>
    <property type="evidence" value="ECO:0007669"/>
    <property type="project" value="UniProtKB-KW"/>
</dbReference>
<evidence type="ECO:0000259" key="6">
    <source>
        <dbReference type="PROSITE" id="PS51898"/>
    </source>
</evidence>
<dbReference type="Pfam" id="PF14659">
    <property type="entry name" value="Phage_int_SAM_3"/>
    <property type="match status" value="1"/>
</dbReference>
<dbReference type="AlphaFoldDB" id="A0A9X6Q382"/>
<keyword evidence="4" id="KW-0233">DNA recombination</keyword>
<gene>
    <name evidence="8" type="ORF">BK774_14595</name>
</gene>
<evidence type="ECO:0000313" key="9">
    <source>
        <dbReference type="Proteomes" id="UP000194551"/>
    </source>
</evidence>
<evidence type="ECO:0000256" key="2">
    <source>
        <dbReference type="ARBA" id="ARBA00022908"/>
    </source>
</evidence>
<evidence type="ECO:0000259" key="7">
    <source>
        <dbReference type="PROSITE" id="PS51900"/>
    </source>
</evidence>
<dbReference type="PROSITE" id="PS51900">
    <property type="entry name" value="CB"/>
    <property type="match status" value="1"/>
</dbReference>
<dbReference type="InterPro" id="IPR050090">
    <property type="entry name" value="Tyrosine_recombinase_XerCD"/>
</dbReference>
<dbReference type="SUPFAM" id="SSF56349">
    <property type="entry name" value="DNA breaking-rejoining enzymes"/>
    <property type="match status" value="1"/>
</dbReference>
<keyword evidence="2" id="KW-0229">DNA integration</keyword>
<dbReference type="InterPro" id="IPR002104">
    <property type="entry name" value="Integrase_catalytic"/>
</dbReference>
<comment type="caution">
    <text evidence="8">The sequence shown here is derived from an EMBL/GenBank/DDBJ whole genome shotgun (WGS) entry which is preliminary data.</text>
</comment>
<proteinExistence type="inferred from homology"/>
<sequence length="378" mass="44308">MSGTVSKNKDTGKWDFVFAIKDPMTGKRKQIRRRGFASKREANEEMTLLKADYLNDDFLKLSHMSYEAFMEHWFKERQNQLQKCTFRANYTHYLNIIKPRLGHLGIQDITTMHLQNYINTLIEENYYSKGTINLAFSFIRTSLKRAKVLKLIKNNPATDVVLPRIIKTEMEVWTLDQVNYFLSGNKTMGNATRFRISFSIAIFTGMRQGEILGLRWKDIDFENNRIFVRQTLSERGELKYGAKNKTSIRTIHIPNILVEELRTHREFVEYEKEKAGDKYTDLDLVLPSKYGKPLDSRSIRRSFYNVTEKLGLPRIRFHDLRHTHATLLIQQNVNVKLISERLGHADIGTTLNTYSHVLPDMQRSVAEKLDEVFEKCDR</sequence>
<dbReference type="PANTHER" id="PTHR30349">
    <property type="entry name" value="PHAGE INTEGRASE-RELATED"/>
    <property type="match status" value="1"/>
</dbReference>
<dbReference type="InterPro" id="IPR010998">
    <property type="entry name" value="Integrase_recombinase_N"/>
</dbReference>
<evidence type="ECO:0000256" key="5">
    <source>
        <dbReference type="PROSITE-ProRule" id="PRU01248"/>
    </source>
</evidence>
<dbReference type="EMBL" id="NFEM01000071">
    <property type="protein sequence ID" value="OUA02924.1"/>
    <property type="molecule type" value="Genomic_DNA"/>
</dbReference>
<organism evidence="8 9">
    <name type="scientific">Bacillus thuringiensis</name>
    <dbReference type="NCBI Taxonomy" id="1428"/>
    <lineage>
        <taxon>Bacteria</taxon>
        <taxon>Bacillati</taxon>
        <taxon>Bacillota</taxon>
        <taxon>Bacilli</taxon>
        <taxon>Bacillales</taxon>
        <taxon>Bacillaceae</taxon>
        <taxon>Bacillus</taxon>
        <taxon>Bacillus cereus group</taxon>
    </lineage>
</organism>